<feature type="transmembrane region" description="Helical" evidence="1">
    <location>
        <begin position="270"/>
        <end position="287"/>
    </location>
</feature>
<feature type="transmembrane region" description="Helical" evidence="1">
    <location>
        <begin position="23"/>
        <end position="45"/>
    </location>
</feature>
<name>A0A7M1W4J7_VIBPH</name>
<accession>A0A7M1W4J7</accession>
<keyword evidence="1" id="KW-1133">Transmembrane helix</keyword>
<sequence length="351" mass="41583">MLIYFFPVFLSALFFFVFDFKKYALTSFVSLCVLAMSYVVGYRYYSDPDYAVYVEYIKMAKELDLYMYLSNFYVEPIFFIAAKLFSEQVFFFFASLSLGLLVYFCNKQGRLWPILFSIIIANIFYICFYIQVRWGLALVLLLLSLHYCYLNKNFKSIFFFFLSLLSHLSVLIFIPLFYKKITASPKVAFILSLIVILISVIFDVRSLSFFSSLVEFFSFFPYLEFKLKSYLIAFKDVEVFFYLVYFKYIVFILVVKVVNGSVLNVKSNWLGAFCITLLMFSVFIDVGVLAQRLYNIADVLFCLFLVDLYDQREFSLRNWALMLVFLLFSWAFNLIPMLYKGYLLPYDQWVV</sequence>
<proteinExistence type="predicted"/>
<feature type="transmembrane region" description="Helical" evidence="1">
    <location>
        <begin position="321"/>
        <end position="339"/>
    </location>
</feature>
<feature type="transmembrane region" description="Helical" evidence="1">
    <location>
        <begin position="190"/>
        <end position="219"/>
    </location>
</feature>
<feature type="transmembrane region" description="Helical" evidence="1">
    <location>
        <begin position="239"/>
        <end position="258"/>
    </location>
</feature>
<evidence type="ECO:0000256" key="1">
    <source>
        <dbReference type="SAM" id="Phobius"/>
    </source>
</evidence>
<dbReference type="InterPro" id="IPR049458">
    <property type="entry name" value="EpsG-like"/>
</dbReference>
<gene>
    <name evidence="2" type="ORF">VP389_00020</name>
</gene>
<dbReference type="EMBL" id="MT898200">
    <property type="protein sequence ID" value="QOS21901.1"/>
    <property type="molecule type" value="Genomic_DNA"/>
</dbReference>
<feature type="transmembrane region" description="Helical" evidence="1">
    <location>
        <begin position="112"/>
        <end position="145"/>
    </location>
</feature>
<protein>
    <submittedName>
        <fullName evidence="2">Uncharacterized protein</fullName>
    </submittedName>
</protein>
<keyword evidence="1" id="KW-0812">Transmembrane</keyword>
<feature type="transmembrane region" description="Helical" evidence="1">
    <location>
        <begin position="65"/>
        <end position="82"/>
    </location>
</feature>
<evidence type="ECO:0000313" key="2">
    <source>
        <dbReference type="EMBL" id="QOS21901.1"/>
    </source>
</evidence>
<dbReference type="Pfam" id="PF14897">
    <property type="entry name" value="EpsG"/>
    <property type="match status" value="1"/>
</dbReference>
<dbReference type="AlphaFoldDB" id="A0A7M1W4J7"/>
<feature type="transmembrane region" description="Helical" evidence="1">
    <location>
        <begin position="88"/>
        <end position="105"/>
    </location>
</feature>
<organism evidence="2">
    <name type="scientific">Vibrio parahaemolyticus</name>
    <dbReference type="NCBI Taxonomy" id="670"/>
    <lineage>
        <taxon>Bacteria</taxon>
        <taxon>Pseudomonadati</taxon>
        <taxon>Pseudomonadota</taxon>
        <taxon>Gammaproteobacteria</taxon>
        <taxon>Vibrionales</taxon>
        <taxon>Vibrionaceae</taxon>
        <taxon>Vibrio</taxon>
    </lineage>
</organism>
<reference evidence="2" key="1">
    <citation type="submission" date="2020-08" db="EMBL/GenBank/DDBJ databases">
        <title>Genetic structure, function and evolution of capsule biosynthesis loci in Vibrio parahaemolyticus.</title>
        <authorList>
            <person name="Li L."/>
            <person name="Bian S."/>
        </authorList>
    </citation>
    <scope>NUCLEOTIDE SEQUENCE</scope>
    <source>
        <strain evidence="2">VP389</strain>
    </source>
</reference>
<keyword evidence="1" id="KW-0472">Membrane</keyword>
<feature type="transmembrane region" description="Helical" evidence="1">
    <location>
        <begin position="157"/>
        <end position="178"/>
    </location>
</feature>